<feature type="transmembrane region" description="Helical" evidence="1">
    <location>
        <begin position="113"/>
        <end position="133"/>
    </location>
</feature>
<dbReference type="AlphaFoldDB" id="A0A805Z9T2"/>
<dbReference type="RefSeq" id="WP_003653784.1">
    <property type="nucleotide sequence ID" value="NC_008530.1"/>
</dbReference>
<proteinExistence type="predicted"/>
<dbReference type="GeneID" id="29638502"/>
<sequence length="240" mass="28453">MPFTFSEVVVLFFTYSVIGWIWETIYCSIKDHHYDYRGFLFGPYCPVYGFAVTTILICTYRIQNNLFLLYIVGVIVATIFEYCASVFLQYVFHMKLWDYSHLWGNIQGRVAPIISLFWGLGVVFLVKIVQPFIQKIINWEEAKTHGYLALMILLVMGTDFILTIISVEKLHLSTKHWDERLNAQLKVDENKLNDRFDKLLESFSWNQKRLLTSFPHLKFTDARHFNEAKRRLISRRENRS</sequence>
<keyword evidence="1" id="KW-0472">Membrane</keyword>
<dbReference type="InterPro" id="IPR010540">
    <property type="entry name" value="CmpB_TMEM229"/>
</dbReference>
<organism evidence="2 3">
    <name type="scientific">Lactobacillus gasseri (strain ATCC 33323 / DSM 20243 / BCRC 14619 / CIP 102991 / JCM 1131 / KCTC 3163 / NCIMB 11718 / NCTC 13722 / AM63)</name>
    <dbReference type="NCBI Taxonomy" id="324831"/>
    <lineage>
        <taxon>Bacteria</taxon>
        <taxon>Bacillati</taxon>
        <taxon>Bacillota</taxon>
        <taxon>Bacilli</taxon>
        <taxon>Lactobacillales</taxon>
        <taxon>Lactobacillaceae</taxon>
        <taxon>Lactobacillus</taxon>
    </lineage>
</organism>
<keyword evidence="1" id="KW-1133">Transmembrane helix</keyword>
<dbReference type="Proteomes" id="UP000000664">
    <property type="component" value="Chromosome"/>
</dbReference>
<feature type="transmembrane region" description="Helical" evidence="1">
    <location>
        <begin position="41"/>
        <end position="62"/>
    </location>
</feature>
<reference evidence="2 3" key="1">
    <citation type="journal article" date="2006" name="Proc. Natl. Acad. Sci. U.S.A.">
        <title>Comparative genomics of the lactic acid bacteria.</title>
        <authorList>
            <person name="Makarova K."/>
            <person name="Slesarev A."/>
            <person name="Wolf Y."/>
            <person name="Sorokin A."/>
            <person name="Mirkin B."/>
            <person name="Koonin E."/>
            <person name="Pavlov A."/>
            <person name="Pavlova N."/>
            <person name="Karamychev V."/>
            <person name="Polouchine N."/>
            <person name="Shakhova V."/>
            <person name="Grigoriev I."/>
            <person name="Lou Y."/>
            <person name="Rohksar D."/>
            <person name="Lucas S."/>
            <person name="Huang K."/>
            <person name="Goodstein D.M."/>
            <person name="Hawkins T."/>
            <person name="Plengvidhya V."/>
            <person name="Welker D."/>
            <person name="Hughes J."/>
            <person name="Goh Y."/>
            <person name="Benson A."/>
            <person name="Baldwin K."/>
            <person name="Lee J.H."/>
            <person name="Diaz-Muniz I."/>
            <person name="Dosti B."/>
            <person name="Smeianov V."/>
            <person name="Wechter W."/>
            <person name="Barabote R."/>
            <person name="Lorca G."/>
            <person name="Altermann E."/>
            <person name="Barrangou R."/>
            <person name="Ganesan B."/>
            <person name="Xie Y."/>
            <person name="Rawsthorne H."/>
            <person name="Tamir D."/>
            <person name="Parker C."/>
            <person name="Breidt F."/>
            <person name="Broadbent J."/>
            <person name="Hutkins R."/>
            <person name="O'Sullivan D."/>
            <person name="Steele J."/>
            <person name="Unlu G."/>
            <person name="Saier M."/>
            <person name="Klaenhammer T."/>
            <person name="Richardson P."/>
            <person name="Kozyavkin S."/>
            <person name="Weimer B."/>
            <person name="Mills D."/>
        </authorList>
    </citation>
    <scope>NUCLEOTIDE SEQUENCE [LARGE SCALE GENOMIC DNA]</scope>
    <source>
        <strain evidence="3">ATCC 33323 / DSM 20243 / BCRC 14619 / CIP 102991 / JCM 1131 / KCTC 3163 / NCIMB 11718 / NCTC 13722 / AM63</strain>
    </source>
</reference>
<dbReference type="EMBL" id="CP000413">
    <property type="protein sequence ID" value="ABJ60899.1"/>
    <property type="molecule type" value="Genomic_DNA"/>
</dbReference>
<name>A0A805Z9T2_LACGA</name>
<protein>
    <submittedName>
        <fullName evidence="2">Predicted membrane protein</fullName>
    </submittedName>
</protein>
<evidence type="ECO:0000313" key="2">
    <source>
        <dbReference type="EMBL" id="ABJ60899.1"/>
    </source>
</evidence>
<evidence type="ECO:0000313" key="3">
    <source>
        <dbReference type="Proteomes" id="UP000000664"/>
    </source>
</evidence>
<dbReference type="KEGG" id="lga:LGAS_1548"/>
<feature type="transmembrane region" description="Helical" evidence="1">
    <location>
        <begin position="145"/>
        <end position="167"/>
    </location>
</feature>
<dbReference type="Pfam" id="PF06541">
    <property type="entry name" value="ABC_trans_CmpB"/>
    <property type="match status" value="1"/>
</dbReference>
<accession>A0A805Z9T2</accession>
<keyword evidence="1" id="KW-0812">Transmembrane</keyword>
<evidence type="ECO:0000256" key="1">
    <source>
        <dbReference type="SAM" id="Phobius"/>
    </source>
</evidence>
<feature type="transmembrane region" description="Helical" evidence="1">
    <location>
        <begin position="68"/>
        <end position="92"/>
    </location>
</feature>
<gene>
    <name evidence="2" type="ordered locus">LGAS_1548</name>
</gene>